<dbReference type="RefSeq" id="XP_028462321.1">
    <property type="nucleotide sequence ID" value="XM_028615754.1"/>
</dbReference>
<dbReference type="AlphaFoldDB" id="A0A3N2PJ11"/>
<gene>
    <name evidence="1" type="ORF">SODALDRAFT_87703</name>
</gene>
<protein>
    <submittedName>
        <fullName evidence="1">Uncharacterized protein</fullName>
    </submittedName>
</protein>
<name>A0A3N2PJ11_SODAK</name>
<dbReference type="GeneID" id="39584231"/>
<sequence length="129" mass="14314">MSPFIVLAPSGVLCAPKHPTVPSRPRCFPPCYLSCTRSPVPYDLLRTAYNVPLARQPHPARLREDKSRRNSRISLPTFLYPWISCIALPLCPSILYPALSLPCCPVAADRITPVALDALPHLPPRLPMH</sequence>
<evidence type="ECO:0000313" key="1">
    <source>
        <dbReference type="EMBL" id="ROT34515.1"/>
    </source>
</evidence>
<evidence type="ECO:0000313" key="2">
    <source>
        <dbReference type="Proteomes" id="UP000272025"/>
    </source>
</evidence>
<accession>A0A3N2PJ11</accession>
<dbReference type="Proteomes" id="UP000272025">
    <property type="component" value="Unassembled WGS sequence"/>
</dbReference>
<reference evidence="1 2" key="1">
    <citation type="journal article" date="2018" name="Mol. Ecol.">
        <title>The obligate alkalophilic soda-lake fungus Sodiomyces alkalinus has shifted to a protein diet.</title>
        <authorList>
            <person name="Grum-Grzhimaylo A.A."/>
            <person name="Falkoski D.L."/>
            <person name="van den Heuvel J."/>
            <person name="Valero-Jimenez C.A."/>
            <person name="Min B."/>
            <person name="Choi I.G."/>
            <person name="Lipzen A."/>
            <person name="Daum C.G."/>
            <person name="Aanen D.K."/>
            <person name="Tsang A."/>
            <person name="Henrissat B."/>
            <person name="Bilanenko E.N."/>
            <person name="de Vries R.P."/>
            <person name="van Kan J.A.L."/>
            <person name="Grigoriev I.V."/>
            <person name="Debets A.J.M."/>
        </authorList>
    </citation>
    <scope>NUCLEOTIDE SEQUENCE [LARGE SCALE GENOMIC DNA]</scope>
    <source>
        <strain evidence="1 2">F11</strain>
    </source>
</reference>
<proteinExistence type="predicted"/>
<organism evidence="1 2">
    <name type="scientific">Sodiomyces alkalinus (strain CBS 110278 / VKM F-3762 / F11)</name>
    <name type="common">Alkaliphilic filamentous fungus</name>
    <dbReference type="NCBI Taxonomy" id="1314773"/>
    <lineage>
        <taxon>Eukaryota</taxon>
        <taxon>Fungi</taxon>
        <taxon>Dikarya</taxon>
        <taxon>Ascomycota</taxon>
        <taxon>Pezizomycotina</taxon>
        <taxon>Sordariomycetes</taxon>
        <taxon>Hypocreomycetidae</taxon>
        <taxon>Glomerellales</taxon>
        <taxon>Plectosphaerellaceae</taxon>
        <taxon>Sodiomyces</taxon>
    </lineage>
</organism>
<keyword evidence="2" id="KW-1185">Reference proteome</keyword>
<dbReference type="EMBL" id="ML119069">
    <property type="protein sequence ID" value="ROT34515.1"/>
    <property type="molecule type" value="Genomic_DNA"/>
</dbReference>